<reference evidence="1 2" key="1">
    <citation type="journal article" date="2018" name="Front. Plant Sci.">
        <title>Red Clover (Trifolium pratense) and Zigzag Clover (T. medium) - A Picture of Genomic Similarities and Differences.</title>
        <authorList>
            <person name="Dluhosova J."/>
            <person name="Istvanek J."/>
            <person name="Nedelnik J."/>
            <person name="Repkova J."/>
        </authorList>
    </citation>
    <scope>NUCLEOTIDE SEQUENCE [LARGE SCALE GENOMIC DNA]</scope>
    <source>
        <strain evidence="2">cv. 10/8</strain>
        <tissue evidence="1">Leaf</tissue>
    </source>
</reference>
<dbReference type="Gene3D" id="2.40.70.10">
    <property type="entry name" value="Acid Proteases"/>
    <property type="match status" value="1"/>
</dbReference>
<dbReference type="Proteomes" id="UP000265520">
    <property type="component" value="Unassembled WGS sequence"/>
</dbReference>
<dbReference type="InterPro" id="IPR021109">
    <property type="entry name" value="Peptidase_aspartic_dom_sf"/>
</dbReference>
<evidence type="ECO:0000313" key="1">
    <source>
        <dbReference type="EMBL" id="MCI36337.1"/>
    </source>
</evidence>
<organism evidence="1 2">
    <name type="scientific">Trifolium medium</name>
    <dbReference type="NCBI Taxonomy" id="97028"/>
    <lineage>
        <taxon>Eukaryota</taxon>
        <taxon>Viridiplantae</taxon>
        <taxon>Streptophyta</taxon>
        <taxon>Embryophyta</taxon>
        <taxon>Tracheophyta</taxon>
        <taxon>Spermatophyta</taxon>
        <taxon>Magnoliopsida</taxon>
        <taxon>eudicotyledons</taxon>
        <taxon>Gunneridae</taxon>
        <taxon>Pentapetalae</taxon>
        <taxon>rosids</taxon>
        <taxon>fabids</taxon>
        <taxon>Fabales</taxon>
        <taxon>Fabaceae</taxon>
        <taxon>Papilionoideae</taxon>
        <taxon>50 kb inversion clade</taxon>
        <taxon>NPAAA clade</taxon>
        <taxon>Hologalegina</taxon>
        <taxon>IRL clade</taxon>
        <taxon>Trifolieae</taxon>
        <taxon>Trifolium</taxon>
    </lineage>
</organism>
<protein>
    <recommendedName>
        <fullName evidence="3">Reverse transcriptase domain-containing protein</fullName>
    </recommendedName>
</protein>
<dbReference type="PANTHER" id="PTHR33067">
    <property type="entry name" value="RNA-DIRECTED DNA POLYMERASE-RELATED"/>
    <property type="match status" value="1"/>
</dbReference>
<dbReference type="EMBL" id="LXQA010232836">
    <property type="protein sequence ID" value="MCI36337.1"/>
    <property type="molecule type" value="Genomic_DNA"/>
</dbReference>
<dbReference type="PANTHER" id="PTHR33067:SF9">
    <property type="entry name" value="RNA-DIRECTED DNA POLYMERASE"/>
    <property type="match status" value="1"/>
</dbReference>
<name>A0A392RJD6_9FABA</name>
<keyword evidence="2" id="KW-1185">Reference proteome</keyword>
<evidence type="ECO:0008006" key="3">
    <source>
        <dbReference type="Google" id="ProtNLM"/>
    </source>
</evidence>
<dbReference type="AlphaFoldDB" id="A0A392RJD6"/>
<accession>A0A392RJD6</accession>
<feature type="non-terminal residue" evidence="1">
    <location>
        <position position="67"/>
    </location>
</feature>
<comment type="caution">
    <text evidence="1">The sequence shown here is derived from an EMBL/GenBank/DDBJ whole genome shotgun (WGS) entry which is preliminary data.</text>
</comment>
<sequence length="67" mass="7515">MQLSLADGSITYPYGILQDVLVRCVKFVFPADFVILDMEESPEIPLLLGRPFLATRKALIDVEMSDL</sequence>
<proteinExistence type="predicted"/>
<evidence type="ECO:0000313" key="2">
    <source>
        <dbReference type="Proteomes" id="UP000265520"/>
    </source>
</evidence>